<reference evidence="7 8" key="1">
    <citation type="submission" date="2018-08" db="EMBL/GenBank/DDBJ databases">
        <title>A genome reference for cultivated species of the human gut microbiota.</title>
        <authorList>
            <person name="Zou Y."/>
            <person name="Xue W."/>
            <person name="Luo G."/>
        </authorList>
    </citation>
    <scope>NUCLEOTIDE SEQUENCE [LARGE SCALE GENOMIC DNA]</scope>
    <source>
        <strain evidence="7 8">AF24-29</strain>
    </source>
</reference>
<evidence type="ECO:0000256" key="5">
    <source>
        <dbReference type="ARBA" id="ARBA00023136"/>
    </source>
</evidence>
<protein>
    <submittedName>
        <fullName evidence="7">Polysaccharide biosynthesis protein</fullName>
    </submittedName>
</protein>
<feature type="transmembrane region" description="Helical" evidence="6">
    <location>
        <begin position="376"/>
        <end position="400"/>
    </location>
</feature>
<evidence type="ECO:0000313" key="7">
    <source>
        <dbReference type="EMBL" id="RGR76805.1"/>
    </source>
</evidence>
<feature type="transmembrane region" description="Helical" evidence="6">
    <location>
        <begin position="195"/>
        <end position="217"/>
    </location>
</feature>
<feature type="transmembrane region" description="Helical" evidence="6">
    <location>
        <begin position="342"/>
        <end position="364"/>
    </location>
</feature>
<evidence type="ECO:0000256" key="6">
    <source>
        <dbReference type="SAM" id="Phobius"/>
    </source>
</evidence>
<evidence type="ECO:0000313" key="8">
    <source>
        <dbReference type="Proteomes" id="UP000284178"/>
    </source>
</evidence>
<dbReference type="InterPro" id="IPR050833">
    <property type="entry name" value="Poly_Biosynth_Transport"/>
</dbReference>
<feature type="transmembrane region" description="Helical" evidence="6">
    <location>
        <begin position="463"/>
        <end position="487"/>
    </location>
</feature>
<gene>
    <name evidence="7" type="ORF">DWY25_00505</name>
</gene>
<dbReference type="InterPro" id="IPR002797">
    <property type="entry name" value="Polysacc_synth"/>
</dbReference>
<feature type="transmembrane region" description="Helical" evidence="6">
    <location>
        <begin position="499"/>
        <end position="521"/>
    </location>
</feature>
<keyword evidence="5 6" id="KW-0472">Membrane</keyword>
<evidence type="ECO:0000256" key="1">
    <source>
        <dbReference type="ARBA" id="ARBA00004651"/>
    </source>
</evidence>
<evidence type="ECO:0000256" key="3">
    <source>
        <dbReference type="ARBA" id="ARBA00022692"/>
    </source>
</evidence>
<name>A0A412G681_9FIRM</name>
<sequence>MTKGKKQSLIAGALTSSAGIFISKALGLLYVVPFTAIAGEANMSFYSVAYTYYDILLSICSAGIPFAVAAMVAKYSNNEDYKTVILVRKLSMALMLLSGFVMAILFIMVSGPLAASVLGAKKTPEDVAILRNVFMILSLAVVCVPFLSSFRGFYQGLKDLKSYAFSQVLEQLTRVVSLLALGAFFVYILDMNNIFAVYMAVLSTSLAAIAAIAYYLIYDRKHYQPIKELARHQTSRPKEVGELFQELLLFGLPYLITALLGNSMNIVNNNFFINTATSAGSSYEDAKLALGIIQVQCNKLTSIPQVLALGFSTGIVPYVTISLENRNFKELRRNVLDCLDTVLYIGAPLCFCLFALASPIYYIMYGKGNLSLGSEMLAWSSLLALTGTLSPICSSLMMSLRFRRQSILYLIIGFVVKLITFFPLVKYTGFSGAITSSVVTSLVIIFLNLNLIKKKYKVQYTRVWRRLGAIAIGLIAMNGCFVLLRWAGLTVVNASRIVGVLQLAAYGILGMLTYVITTAFFRLPQHLFHMSLPAMVRRMTRRFVR</sequence>
<feature type="transmembrane region" description="Helical" evidence="6">
    <location>
        <begin position="430"/>
        <end position="451"/>
    </location>
</feature>
<feature type="transmembrane region" description="Helical" evidence="6">
    <location>
        <begin position="407"/>
        <end position="424"/>
    </location>
</feature>
<keyword evidence="4 6" id="KW-1133">Transmembrane helix</keyword>
<evidence type="ECO:0000256" key="4">
    <source>
        <dbReference type="ARBA" id="ARBA00022989"/>
    </source>
</evidence>
<feature type="transmembrane region" description="Helical" evidence="6">
    <location>
        <begin position="171"/>
        <end position="189"/>
    </location>
</feature>
<proteinExistence type="predicted"/>
<feature type="transmembrane region" description="Helical" evidence="6">
    <location>
        <begin position="129"/>
        <end position="150"/>
    </location>
</feature>
<feature type="transmembrane region" description="Helical" evidence="6">
    <location>
        <begin position="9"/>
        <end position="32"/>
    </location>
</feature>
<organism evidence="7 8">
    <name type="scientific">Holdemania filiformis</name>
    <dbReference type="NCBI Taxonomy" id="61171"/>
    <lineage>
        <taxon>Bacteria</taxon>
        <taxon>Bacillati</taxon>
        <taxon>Bacillota</taxon>
        <taxon>Erysipelotrichia</taxon>
        <taxon>Erysipelotrichales</taxon>
        <taxon>Erysipelotrichaceae</taxon>
        <taxon>Holdemania</taxon>
    </lineage>
</organism>
<dbReference type="GO" id="GO:0005886">
    <property type="term" value="C:plasma membrane"/>
    <property type="evidence" value="ECO:0007669"/>
    <property type="project" value="UniProtKB-SubCell"/>
</dbReference>
<comment type="subcellular location">
    <subcellularLocation>
        <location evidence="1">Cell membrane</location>
        <topology evidence="1">Multi-pass membrane protein</topology>
    </subcellularLocation>
</comment>
<dbReference type="RefSeq" id="WP_117892327.1">
    <property type="nucleotide sequence ID" value="NZ_CABJCV010000001.1"/>
</dbReference>
<keyword evidence="2" id="KW-1003">Cell membrane</keyword>
<dbReference type="Proteomes" id="UP000284178">
    <property type="component" value="Unassembled WGS sequence"/>
</dbReference>
<evidence type="ECO:0000256" key="2">
    <source>
        <dbReference type="ARBA" id="ARBA00022475"/>
    </source>
</evidence>
<dbReference type="GeneID" id="83013890"/>
<dbReference type="PIRSF" id="PIRSF038958">
    <property type="entry name" value="PG_synth_SpoVB"/>
    <property type="match status" value="1"/>
</dbReference>
<accession>A0A412G681</accession>
<dbReference type="PANTHER" id="PTHR30250">
    <property type="entry name" value="PST FAMILY PREDICTED COLANIC ACID TRANSPORTER"/>
    <property type="match status" value="1"/>
</dbReference>
<dbReference type="AlphaFoldDB" id="A0A412G681"/>
<comment type="caution">
    <text evidence="7">The sequence shown here is derived from an EMBL/GenBank/DDBJ whole genome shotgun (WGS) entry which is preliminary data.</text>
</comment>
<dbReference type="Pfam" id="PF01943">
    <property type="entry name" value="Polysacc_synt"/>
    <property type="match status" value="1"/>
</dbReference>
<dbReference type="EMBL" id="QRUP01000001">
    <property type="protein sequence ID" value="RGR76805.1"/>
    <property type="molecule type" value="Genomic_DNA"/>
</dbReference>
<feature type="transmembrane region" description="Helical" evidence="6">
    <location>
        <begin position="94"/>
        <end position="117"/>
    </location>
</feature>
<keyword evidence="3 6" id="KW-0812">Transmembrane</keyword>
<keyword evidence="8" id="KW-1185">Reference proteome</keyword>
<dbReference type="InterPro" id="IPR024923">
    <property type="entry name" value="PG_synth_SpoVB"/>
</dbReference>
<feature type="transmembrane region" description="Helical" evidence="6">
    <location>
        <begin position="52"/>
        <end position="73"/>
    </location>
</feature>
<dbReference type="PANTHER" id="PTHR30250:SF21">
    <property type="entry name" value="LIPID II FLIPPASE MURJ"/>
    <property type="match status" value="1"/>
</dbReference>